<evidence type="ECO:0000256" key="3">
    <source>
        <dbReference type="ARBA" id="ARBA00022989"/>
    </source>
</evidence>
<evidence type="ECO:0000313" key="7">
    <source>
        <dbReference type="EMBL" id="ENO13552.2"/>
    </source>
</evidence>
<evidence type="ECO:0000313" key="8">
    <source>
        <dbReference type="Proteomes" id="UP000013165"/>
    </source>
</evidence>
<feature type="region of interest" description="Disordered" evidence="5">
    <location>
        <begin position="1"/>
        <end position="24"/>
    </location>
</feature>
<feature type="domain" description="TonB C-terminal" evidence="6">
    <location>
        <begin position="209"/>
        <end position="300"/>
    </location>
</feature>
<keyword evidence="8" id="KW-1185">Reference proteome</keyword>
<dbReference type="STRING" id="626887.J057_19190"/>
<dbReference type="GO" id="GO:0016020">
    <property type="term" value="C:membrane"/>
    <property type="evidence" value="ECO:0007669"/>
    <property type="project" value="UniProtKB-SubCell"/>
</dbReference>
<gene>
    <name evidence="7" type="ORF">J057_19190</name>
</gene>
<keyword evidence="4" id="KW-0472">Membrane</keyword>
<dbReference type="PROSITE" id="PS52015">
    <property type="entry name" value="TONB_CTD"/>
    <property type="match status" value="1"/>
</dbReference>
<dbReference type="Pfam" id="PF03544">
    <property type="entry name" value="TonB_C"/>
    <property type="match status" value="1"/>
</dbReference>
<comment type="caution">
    <text evidence="7">The sequence shown here is derived from an EMBL/GenBank/DDBJ whole genome shotgun (WGS) entry which is preliminary data.</text>
</comment>
<dbReference type="Gene3D" id="3.30.1150.10">
    <property type="match status" value="1"/>
</dbReference>
<evidence type="ECO:0000256" key="2">
    <source>
        <dbReference type="ARBA" id="ARBA00022692"/>
    </source>
</evidence>
<dbReference type="InterPro" id="IPR037682">
    <property type="entry name" value="TonB_C"/>
</dbReference>
<evidence type="ECO:0000256" key="5">
    <source>
        <dbReference type="SAM" id="MobiDB-lite"/>
    </source>
</evidence>
<feature type="region of interest" description="Disordered" evidence="5">
    <location>
        <begin position="72"/>
        <end position="182"/>
    </location>
</feature>
<keyword evidence="2" id="KW-0812">Transmembrane</keyword>
<evidence type="ECO:0000256" key="4">
    <source>
        <dbReference type="ARBA" id="ARBA00023136"/>
    </source>
</evidence>
<protein>
    <submittedName>
        <fullName evidence="7">TonB family protein</fullName>
    </submittedName>
</protein>
<dbReference type="AlphaFoldDB" id="N6WR70"/>
<feature type="compositionally biased region" description="Basic and acidic residues" evidence="5">
    <location>
        <begin position="100"/>
        <end position="151"/>
    </location>
</feature>
<evidence type="ECO:0000259" key="6">
    <source>
        <dbReference type="PROSITE" id="PS52015"/>
    </source>
</evidence>
<feature type="compositionally biased region" description="Low complexity" evidence="5">
    <location>
        <begin position="152"/>
        <end position="162"/>
    </location>
</feature>
<reference evidence="7 8" key="1">
    <citation type="journal article" date="2013" name="Genome Announc.">
        <title>Genome Sequence of the Polycyclic Aromatic Hydrocarbon-Degrading Bacterium Strain Marinobacter nanhaiticus D15-8WT.</title>
        <authorList>
            <person name="Cui Z."/>
            <person name="Gao W."/>
            <person name="Li Q."/>
            <person name="Xu G."/>
            <person name="Zheng L."/>
        </authorList>
    </citation>
    <scope>NUCLEOTIDE SEQUENCE [LARGE SCALE GENOMIC DNA]</scope>
    <source>
        <strain evidence="7 8">D15-8W</strain>
    </source>
</reference>
<keyword evidence="3" id="KW-1133">Transmembrane helix</keyword>
<dbReference type="EMBL" id="APLQ01000014">
    <property type="protein sequence ID" value="ENO13552.2"/>
    <property type="molecule type" value="Genomic_DNA"/>
</dbReference>
<dbReference type="InterPro" id="IPR006260">
    <property type="entry name" value="TonB/TolA_C"/>
</dbReference>
<dbReference type="PATRIC" id="fig|626887.3.peg.3833"/>
<dbReference type="Proteomes" id="UP000013165">
    <property type="component" value="Unassembled WGS sequence"/>
</dbReference>
<accession>N6WR70</accession>
<comment type="subcellular location">
    <subcellularLocation>
        <location evidence="1">Membrane</location>
        <topology evidence="1">Single-pass membrane protein</topology>
    </subcellularLocation>
</comment>
<sequence length="300" mass="33402">MCSQHCLVMTTATDSPPRLPENHEHSRSRFGLVLALSALAHVLVIVSSPRQFWPSETTEQSEPVTVRIEIAQPQPAPEPEPVVPDRPEPEPQQQAHLPRHNAEQTDLRGTDFESPVEEKVQAGEKPEPKPKVQAEDDSKTRLAEEEQKEAAEPAAKPELTTESARQSIAEKQTETPKKPAGMEDLSDEALAGANAGSPVSELENRRIQMVNRFLARMQAQVDQRFRKPLNARSYQEGEIAFELDPSGYLLSARIIESSGNTLLDASALEAIRSVPRFDVPESALVTARYYRHLTFRYTGE</sequence>
<organism evidence="7 8">
    <name type="scientific">Marinobacter nanhaiticus D15-8W</name>
    <dbReference type="NCBI Taxonomy" id="626887"/>
    <lineage>
        <taxon>Bacteria</taxon>
        <taxon>Pseudomonadati</taxon>
        <taxon>Pseudomonadota</taxon>
        <taxon>Gammaproteobacteria</taxon>
        <taxon>Pseudomonadales</taxon>
        <taxon>Marinobacteraceae</taxon>
        <taxon>Marinobacter</taxon>
    </lineage>
</organism>
<name>N6WR70_9GAMM</name>
<dbReference type="GO" id="GO:0055085">
    <property type="term" value="P:transmembrane transport"/>
    <property type="evidence" value="ECO:0007669"/>
    <property type="project" value="InterPro"/>
</dbReference>
<feature type="compositionally biased region" description="Basic and acidic residues" evidence="5">
    <location>
        <begin position="171"/>
        <end position="181"/>
    </location>
</feature>
<evidence type="ECO:0000256" key="1">
    <source>
        <dbReference type="ARBA" id="ARBA00004167"/>
    </source>
</evidence>
<dbReference type="NCBIfam" id="TIGR01352">
    <property type="entry name" value="tonB_Cterm"/>
    <property type="match status" value="1"/>
</dbReference>
<proteinExistence type="predicted"/>
<dbReference type="SUPFAM" id="SSF74653">
    <property type="entry name" value="TolA/TonB C-terminal domain"/>
    <property type="match status" value="1"/>
</dbReference>
<dbReference type="HOGENOM" id="CLU_952505_0_0_6"/>